<keyword evidence="2" id="KW-1185">Reference proteome</keyword>
<evidence type="ECO:0000313" key="2">
    <source>
        <dbReference type="Proteomes" id="UP000239532"/>
    </source>
</evidence>
<dbReference type="EMBL" id="MQUC01000003">
    <property type="protein sequence ID" value="PRP67011.1"/>
    <property type="molecule type" value="Genomic_DNA"/>
</dbReference>
<comment type="caution">
    <text evidence="1">The sequence shown here is derived from an EMBL/GenBank/DDBJ whole genome shotgun (WGS) entry which is preliminary data.</text>
</comment>
<evidence type="ECO:0000313" key="1">
    <source>
        <dbReference type="EMBL" id="PRP67011.1"/>
    </source>
</evidence>
<sequence>MACLSKNFKASAKEIKTLSDAIEFRSRWSYQKVNYAIQADEFLSKGYSSFIFNDRPANAGLKLFFCFNIDIYAKVIIIVRISTQMQRHKLDLCFAFAKAKMKAYFHPTN</sequence>
<protein>
    <submittedName>
        <fullName evidence="1">Uncharacterized protein</fullName>
    </submittedName>
</protein>
<proteinExistence type="predicted"/>
<gene>
    <name evidence="1" type="ORF">BST86_07810</name>
</gene>
<reference evidence="1 2" key="1">
    <citation type="submission" date="2016-11" db="EMBL/GenBank/DDBJ databases">
        <title>Trade-off between light-utilization and light-protection in marine flavobacteria.</title>
        <authorList>
            <person name="Kumagai Y."/>
        </authorList>
    </citation>
    <scope>NUCLEOTIDE SEQUENCE [LARGE SCALE GENOMIC DNA]</scope>
    <source>
        <strain evidence="1 2">JCM 17109</strain>
    </source>
</reference>
<dbReference type="AlphaFoldDB" id="A0A2S9WU53"/>
<dbReference type="Proteomes" id="UP000239532">
    <property type="component" value="Unassembled WGS sequence"/>
</dbReference>
<accession>A0A2S9WU53</accession>
<organism evidence="1 2">
    <name type="scientific">Nonlabens agnitus</name>
    <dbReference type="NCBI Taxonomy" id="870484"/>
    <lineage>
        <taxon>Bacteria</taxon>
        <taxon>Pseudomonadati</taxon>
        <taxon>Bacteroidota</taxon>
        <taxon>Flavobacteriia</taxon>
        <taxon>Flavobacteriales</taxon>
        <taxon>Flavobacteriaceae</taxon>
        <taxon>Nonlabens</taxon>
    </lineage>
</organism>
<name>A0A2S9WU53_9FLAO</name>